<feature type="compositionally biased region" description="Pro residues" evidence="1">
    <location>
        <begin position="200"/>
        <end position="209"/>
    </location>
</feature>
<feature type="region of interest" description="Disordered" evidence="1">
    <location>
        <begin position="196"/>
        <end position="252"/>
    </location>
</feature>
<proteinExistence type="predicted"/>
<dbReference type="EMBL" id="CP071090">
    <property type="protein sequence ID" value="QSQ21925.1"/>
    <property type="molecule type" value="Genomic_DNA"/>
</dbReference>
<feature type="compositionally biased region" description="Basic and acidic residues" evidence="1">
    <location>
        <begin position="213"/>
        <end position="224"/>
    </location>
</feature>
<evidence type="ECO:0000313" key="3">
    <source>
        <dbReference type="EMBL" id="QSQ21925.1"/>
    </source>
</evidence>
<feature type="chain" id="PRO_5047034598" evidence="2">
    <location>
        <begin position="24"/>
        <end position="252"/>
    </location>
</feature>
<dbReference type="Proteomes" id="UP000662747">
    <property type="component" value="Chromosome"/>
</dbReference>
<accession>A0ABX7NWS7</accession>
<feature type="signal peptide" evidence="2">
    <location>
        <begin position="1"/>
        <end position="23"/>
    </location>
</feature>
<feature type="compositionally biased region" description="Basic residues" evidence="1">
    <location>
        <begin position="236"/>
        <end position="252"/>
    </location>
</feature>
<keyword evidence="4" id="KW-1185">Reference proteome</keyword>
<reference evidence="3 4" key="1">
    <citation type="submission" date="2021-02" db="EMBL/GenBank/DDBJ databases">
        <title>De Novo genome assembly of isolated myxobacteria.</title>
        <authorList>
            <person name="Stevens D.C."/>
        </authorList>
    </citation>
    <scope>NUCLEOTIDE SEQUENCE [LARGE SCALE GENOMIC DNA]</scope>
    <source>
        <strain evidence="4">SCPEA02</strain>
    </source>
</reference>
<dbReference type="RefSeq" id="WP_206723502.1">
    <property type="nucleotide sequence ID" value="NZ_CP071090.1"/>
</dbReference>
<organism evidence="3 4">
    <name type="scientific">Pyxidicoccus parkwayensis</name>
    <dbReference type="NCBI Taxonomy" id="2813578"/>
    <lineage>
        <taxon>Bacteria</taxon>
        <taxon>Pseudomonadati</taxon>
        <taxon>Myxococcota</taxon>
        <taxon>Myxococcia</taxon>
        <taxon>Myxococcales</taxon>
        <taxon>Cystobacterineae</taxon>
        <taxon>Myxococcaceae</taxon>
        <taxon>Pyxidicoccus</taxon>
    </lineage>
</organism>
<sequence length="252" mass="28611">MSRLNLAALFAALLLTAAGTAEAKQWKYAGMHPRTGQPADGLCHIEITHVHTAAPVNADVLYRTHDGVYVFIGDPTPFGYEGPRHAFYGHHPVVLNVIVHVDADKDDVAYCYHDGPHYHAYEPPPHHRFVEKEDVSYYAGDYPDDYQRERPKLIRINSVYRTWNPLRPAVRIAPPPEYHGPIFQVDVHLPVPRVEVTVGSPPPPPPPPQREVVIIREERVVHDHDDDEDDDDDHHHHGHGNGHHKHKHKGKH</sequence>
<evidence type="ECO:0000256" key="2">
    <source>
        <dbReference type="SAM" id="SignalP"/>
    </source>
</evidence>
<protein>
    <submittedName>
        <fullName evidence="3">Uncharacterized protein</fullName>
    </submittedName>
</protein>
<evidence type="ECO:0000256" key="1">
    <source>
        <dbReference type="SAM" id="MobiDB-lite"/>
    </source>
</evidence>
<gene>
    <name evidence="3" type="ORF">JY651_43405</name>
</gene>
<evidence type="ECO:0000313" key="4">
    <source>
        <dbReference type="Proteomes" id="UP000662747"/>
    </source>
</evidence>
<name>A0ABX7NWS7_9BACT</name>
<keyword evidence="2" id="KW-0732">Signal</keyword>